<accession>A0A0A9GJN6</accession>
<dbReference type="EMBL" id="GBRH01176988">
    <property type="protein sequence ID" value="JAE20908.1"/>
    <property type="molecule type" value="Transcribed_RNA"/>
</dbReference>
<protein>
    <submittedName>
        <fullName evidence="1">Uncharacterized protein</fullName>
    </submittedName>
</protein>
<organism evidence="1">
    <name type="scientific">Arundo donax</name>
    <name type="common">Giant reed</name>
    <name type="synonym">Donax arundinaceus</name>
    <dbReference type="NCBI Taxonomy" id="35708"/>
    <lineage>
        <taxon>Eukaryota</taxon>
        <taxon>Viridiplantae</taxon>
        <taxon>Streptophyta</taxon>
        <taxon>Embryophyta</taxon>
        <taxon>Tracheophyta</taxon>
        <taxon>Spermatophyta</taxon>
        <taxon>Magnoliopsida</taxon>
        <taxon>Liliopsida</taxon>
        <taxon>Poales</taxon>
        <taxon>Poaceae</taxon>
        <taxon>PACMAD clade</taxon>
        <taxon>Arundinoideae</taxon>
        <taxon>Arundineae</taxon>
        <taxon>Arundo</taxon>
    </lineage>
</organism>
<proteinExistence type="predicted"/>
<name>A0A0A9GJN6_ARUDO</name>
<dbReference type="AlphaFoldDB" id="A0A0A9GJN6"/>
<evidence type="ECO:0000313" key="1">
    <source>
        <dbReference type="EMBL" id="JAE20908.1"/>
    </source>
</evidence>
<reference evidence="1" key="1">
    <citation type="submission" date="2014-09" db="EMBL/GenBank/DDBJ databases">
        <authorList>
            <person name="Magalhaes I.L.F."/>
            <person name="Oliveira U."/>
            <person name="Santos F.R."/>
            <person name="Vidigal T.H.D.A."/>
            <person name="Brescovit A.D."/>
            <person name="Santos A.J."/>
        </authorList>
    </citation>
    <scope>NUCLEOTIDE SEQUENCE</scope>
    <source>
        <tissue evidence="1">Shoot tissue taken approximately 20 cm above the soil surface</tissue>
    </source>
</reference>
<sequence>MLYDNLLLLTRSWLQFFSLFPNASFLCSSEYQT</sequence>
<reference evidence="1" key="2">
    <citation type="journal article" date="2015" name="Data Brief">
        <title>Shoot transcriptome of the giant reed, Arundo donax.</title>
        <authorList>
            <person name="Barrero R.A."/>
            <person name="Guerrero F.D."/>
            <person name="Moolhuijzen P."/>
            <person name="Goolsby J.A."/>
            <person name="Tidwell J."/>
            <person name="Bellgard S.E."/>
            <person name="Bellgard M.I."/>
        </authorList>
    </citation>
    <scope>NUCLEOTIDE SEQUENCE</scope>
    <source>
        <tissue evidence="1">Shoot tissue taken approximately 20 cm above the soil surface</tissue>
    </source>
</reference>